<protein>
    <submittedName>
        <fullName evidence="2">Uncharacterized protein</fullName>
    </submittedName>
</protein>
<evidence type="ECO:0000256" key="1">
    <source>
        <dbReference type="SAM" id="Phobius"/>
    </source>
</evidence>
<feature type="transmembrane region" description="Helical" evidence="1">
    <location>
        <begin position="21"/>
        <end position="42"/>
    </location>
</feature>
<keyword evidence="3" id="KW-1185">Reference proteome</keyword>
<sequence length="122" mass="13889">MRLCTDFNKGRRLDKLSRIWMSVRCSSFFVVISISFLSTLAFPPVVSCTGRSKSMLIFTSKTRHSLMTLTARDSIEIQWVLIFFNIFIPFDCISSASLTNSRCRLGDFAKNAWSDVSMSLIL</sequence>
<organism evidence="2 3">
    <name type="scientific">Ceratodon purpureus</name>
    <name type="common">Fire moss</name>
    <name type="synonym">Dicranum purpureum</name>
    <dbReference type="NCBI Taxonomy" id="3225"/>
    <lineage>
        <taxon>Eukaryota</taxon>
        <taxon>Viridiplantae</taxon>
        <taxon>Streptophyta</taxon>
        <taxon>Embryophyta</taxon>
        <taxon>Bryophyta</taxon>
        <taxon>Bryophytina</taxon>
        <taxon>Bryopsida</taxon>
        <taxon>Dicranidae</taxon>
        <taxon>Pseudoditrichales</taxon>
        <taxon>Ditrichaceae</taxon>
        <taxon>Ceratodon</taxon>
    </lineage>
</organism>
<reference evidence="2" key="1">
    <citation type="submission" date="2020-06" db="EMBL/GenBank/DDBJ databases">
        <title>WGS assembly of Ceratodon purpureus strain R40.</title>
        <authorList>
            <person name="Carey S.B."/>
            <person name="Jenkins J."/>
            <person name="Shu S."/>
            <person name="Lovell J.T."/>
            <person name="Sreedasyam A."/>
            <person name="Maumus F."/>
            <person name="Tiley G.P."/>
            <person name="Fernandez-Pozo N."/>
            <person name="Barry K."/>
            <person name="Chen C."/>
            <person name="Wang M."/>
            <person name="Lipzen A."/>
            <person name="Daum C."/>
            <person name="Saski C.A."/>
            <person name="Payton A.C."/>
            <person name="Mcbreen J.C."/>
            <person name="Conrad R.E."/>
            <person name="Kollar L.M."/>
            <person name="Olsson S."/>
            <person name="Huttunen S."/>
            <person name="Landis J.B."/>
            <person name="Wickett N.J."/>
            <person name="Johnson M.G."/>
            <person name="Rensing S.A."/>
            <person name="Grimwood J."/>
            <person name="Schmutz J."/>
            <person name="Mcdaniel S.F."/>
        </authorList>
    </citation>
    <scope>NUCLEOTIDE SEQUENCE</scope>
    <source>
        <strain evidence="2">R40</strain>
    </source>
</reference>
<name>A0A8T0J3M5_CERPU</name>
<dbReference type="EMBL" id="CM026421">
    <property type="protein sequence ID" value="KAG0589528.1"/>
    <property type="molecule type" value="Genomic_DNA"/>
</dbReference>
<gene>
    <name evidence="2" type="ORF">KC19_1G027000</name>
</gene>
<evidence type="ECO:0000313" key="3">
    <source>
        <dbReference type="Proteomes" id="UP000822688"/>
    </source>
</evidence>
<dbReference type="Proteomes" id="UP000822688">
    <property type="component" value="Chromosome 1"/>
</dbReference>
<dbReference type="AlphaFoldDB" id="A0A8T0J3M5"/>
<keyword evidence="1" id="KW-0472">Membrane</keyword>
<comment type="caution">
    <text evidence="2">The sequence shown here is derived from an EMBL/GenBank/DDBJ whole genome shotgun (WGS) entry which is preliminary data.</text>
</comment>
<proteinExistence type="predicted"/>
<keyword evidence="1" id="KW-1133">Transmembrane helix</keyword>
<accession>A0A8T0J3M5</accession>
<evidence type="ECO:0000313" key="2">
    <source>
        <dbReference type="EMBL" id="KAG0589528.1"/>
    </source>
</evidence>
<keyword evidence="1" id="KW-0812">Transmembrane</keyword>
<feature type="transmembrane region" description="Helical" evidence="1">
    <location>
        <begin position="77"/>
        <end position="98"/>
    </location>
</feature>